<name>A0ABN9T3V2_9DINO</name>
<sequence length="630" mass="69931">MAALMRQIDLEGLPESFSCSTIAREKTAAAQLATSFGQLVQCSRIRSKAGTYMDVWMQHPLGFLEKACERSPSFRSAFLAAMQASGGEIGILIYSDEIVPGNVLSDRNLRKSQAIYWSLQQFKFPALCNELCWMTACTMRSPEVDKIDGGISSVMKHVLRMFMGRPHAADLRDGVTLRIGPERLLVHGSLANMIQDERAHKFVIECKGATGLKICCRCSNVMLPTSDYLPDPTGFLVSGHCIDVSQFQQHTDQSIRDIQALLKRKAETSTAADLAETETLLGFAYSPESMLQDMHLDIPLMSIMSWDWMHCYLVGGLFIRECAELLARLQPLGYGIRRLHEYLQHWEWPKGYGDAKLTCSKASLTGNASHMLSLAPVLAKYVRDVVPRGSLPAETQSCMVACRVLGLLQIVNSGHVSATDLGEAIAEHARLHRAAYGVELWKPKDHWILHLPGQLLRDGMLLSTFLMERKHRSIKRCMQARSNTTNFDKGTMLELTAQHLWELGTHEIFGVDLLGPKKASKKIDAALRAELVLPADCPIFSSRAVQVHSRAVYMSDVVAYDCGDGICFGKVYFHCKIGDDLISCISPWGLVEMADEVARCVVRDEPILMPTQHIIESCVHFPAGAGCVSQ</sequence>
<gene>
    <name evidence="1" type="ORF">PCOR1329_LOCUS35300</name>
</gene>
<dbReference type="Proteomes" id="UP001189429">
    <property type="component" value="Unassembled WGS sequence"/>
</dbReference>
<evidence type="ECO:0000313" key="1">
    <source>
        <dbReference type="EMBL" id="CAK0839673.1"/>
    </source>
</evidence>
<proteinExistence type="predicted"/>
<protein>
    <submittedName>
        <fullName evidence="1">Uncharacterized protein</fullName>
    </submittedName>
</protein>
<evidence type="ECO:0000313" key="2">
    <source>
        <dbReference type="Proteomes" id="UP001189429"/>
    </source>
</evidence>
<dbReference type="EMBL" id="CAUYUJ010014314">
    <property type="protein sequence ID" value="CAK0839673.1"/>
    <property type="molecule type" value="Genomic_DNA"/>
</dbReference>
<keyword evidence="2" id="KW-1185">Reference proteome</keyword>
<feature type="non-terminal residue" evidence="1">
    <location>
        <position position="630"/>
    </location>
</feature>
<reference evidence="1" key="1">
    <citation type="submission" date="2023-10" db="EMBL/GenBank/DDBJ databases">
        <authorList>
            <person name="Chen Y."/>
            <person name="Shah S."/>
            <person name="Dougan E. K."/>
            <person name="Thang M."/>
            <person name="Chan C."/>
        </authorList>
    </citation>
    <scope>NUCLEOTIDE SEQUENCE [LARGE SCALE GENOMIC DNA]</scope>
</reference>
<accession>A0ABN9T3V2</accession>
<organism evidence="1 2">
    <name type="scientific">Prorocentrum cordatum</name>
    <dbReference type="NCBI Taxonomy" id="2364126"/>
    <lineage>
        <taxon>Eukaryota</taxon>
        <taxon>Sar</taxon>
        <taxon>Alveolata</taxon>
        <taxon>Dinophyceae</taxon>
        <taxon>Prorocentrales</taxon>
        <taxon>Prorocentraceae</taxon>
        <taxon>Prorocentrum</taxon>
    </lineage>
</organism>
<comment type="caution">
    <text evidence="1">The sequence shown here is derived from an EMBL/GenBank/DDBJ whole genome shotgun (WGS) entry which is preliminary data.</text>
</comment>